<dbReference type="AlphaFoldDB" id="A0A3S1BK97"/>
<dbReference type="Gene3D" id="3.10.20.600">
    <property type="match status" value="1"/>
</dbReference>
<dbReference type="SUPFAM" id="SSF142019">
    <property type="entry name" value="Nqo1 FMN-binding domain-like"/>
    <property type="match status" value="1"/>
</dbReference>
<evidence type="ECO:0000256" key="5">
    <source>
        <dbReference type="ARBA" id="ARBA00022630"/>
    </source>
</evidence>
<dbReference type="InterPro" id="IPR001949">
    <property type="entry name" value="NADH-UbQ_OxRdtase_51kDa_CS"/>
</dbReference>
<organism evidence="14 15">
    <name type="scientific">Chitinophaga solisilvae</name>
    <dbReference type="NCBI Taxonomy" id="1233460"/>
    <lineage>
        <taxon>Bacteria</taxon>
        <taxon>Pseudomonadati</taxon>
        <taxon>Bacteroidota</taxon>
        <taxon>Chitinophagia</taxon>
        <taxon>Chitinophagales</taxon>
        <taxon>Chitinophagaceae</taxon>
        <taxon>Chitinophaga</taxon>
    </lineage>
</organism>
<evidence type="ECO:0000256" key="6">
    <source>
        <dbReference type="ARBA" id="ARBA00022643"/>
    </source>
</evidence>
<dbReference type="GO" id="GO:0010181">
    <property type="term" value="F:FMN binding"/>
    <property type="evidence" value="ECO:0007669"/>
    <property type="project" value="InterPro"/>
</dbReference>
<evidence type="ECO:0000256" key="1">
    <source>
        <dbReference type="ARBA" id="ARBA00001917"/>
    </source>
</evidence>
<dbReference type="FunFam" id="3.40.50.11540:FF:000001">
    <property type="entry name" value="NADH dehydrogenase [ubiquinone] flavoprotein 1, mitochondrial"/>
    <property type="match status" value="1"/>
</dbReference>
<comment type="cofactor">
    <cofactor evidence="2 13">
        <name>[4Fe-4S] cluster</name>
        <dbReference type="ChEBI" id="CHEBI:49883"/>
    </cofactor>
</comment>
<dbReference type="NCBIfam" id="NF010120">
    <property type="entry name" value="PRK13596.1"/>
    <property type="match status" value="1"/>
</dbReference>
<dbReference type="InterPro" id="IPR019554">
    <property type="entry name" value="Soluble_ligand-bd"/>
</dbReference>
<evidence type="ECO:0000256" key="8">
    <source>
        <dbReference type="ARBA" id="ARBA00022967"/>
    </source>
</evidence>
<dbReference type="PROSITE" id="PS00645">
    <property type="entry name" value="COMPLEX1_51K_2"/>
    <property type="match status" value="1"/>
</dbReference>
<dbReference type="InterPro" id="IPR037207">
    <property type="entry name" value="Nuop51_4Fe4S-bd_sf"/>
</dbReference>
<keyword evidence="14" id="KW-0560">Oxidoreductase</keyword>
<dbReference type="Gene3D" id="1.20.1440.230">
    <property type="entry name" value="NADH-ubiquinone oxidoreductase 51kDa subunit, iron-sulphur binding domain"/>
    <property type="match status" value="1"/>
</dbReference>
<dbReference type="GO" id="GO:0051539">
    <property type="term" value="F:4 iron, 4 sulfur cluster binding"/>
    <property type="evidence" value="ECO:0007669"/>
    <property type="project" value="UniProtKB-UniRule"/>
</dbReference>
<comment type="function">
    <text evidence="13">NDH-1 shuttles electrons from NADH, via FMN and iron-sulfur (Fe-S) centers, to quinones in the respiratory chain.</text>
</comment>
<evidence type="ECO:0000256" key="2">
    <source>
        <dbReference type="ARBA" id="ARBA00001966"/>
    </source>
</evidence>
<evidence type="ECO:0000313" key="15">
    <source>
        <dbReference type="Proteomes" id="UP000281028"/>
    </source>
</evidence>
<dbReference type="SUPFAM" id="SSF142984">
    <property type="entry name" value="Nqo1 middle domain-like"/>
    <property type="match status" value="1"/>
</dbReference>
<comment type="cofactor">
    <cofactor evidence="1 13">
        <name>FMN</name>
        <dbReference type="ChEBI" id="CHEBI:58210"/>
    </cofactor>
</comment>
<dbReference type="GO" id="GO:0048038">
    <property type="term" value="F:quinone binding"/>
    <property type="evidence" value="ECO:0007669"/>
    <property type="project" value="UniProtKB-KW"/>
</dbReference>
<evidence type="ECO:0000256" key="7">
    <source>
        <dbReference type="ARBA" id="ARBA00022723"/>
    </source>
</evidence>
<dbReference type="OrthoDB" id="9761899at2"/>
<dbReference type="EMBL" id="RIAR02000001">
    <property type="protein sequence ID" value="NSL87481.1"/>
    <property type="molecule type" value="Genomic_DNA"/>
</dbReference>
<keyword evidence="9 13" id="KW-0408">Iron</keyword>
<dbReference type="InterPro" id="IPR011537">
    <property type="entry name" value="NADH-UbQ_OxRdtase_suF"/>
</dbReference>
<dbReference type="GO" id="GO:0016491">
    <property type="term" value="F:oxidoreductase activity"/>
    <property type="evidence" value="ECO:0007669"/>
    <property type="project" value="UniProtKB-KW"/>
</dbReference>
<evidence type="ECO:0000256" key="4">
    <source>
        <dbReference type="ARBA" id="ARBA00022485"/>
    </source>
</evidence>
<evidence type="ECO:0000256" key="11">
    <source>
        <dbReference type="ARBA" id="ARBA00023027"/>
    </source>
</evidence>
<comment type="similarity">
    <text evidence="3 13">Belongs to the complex I 51 kDa subunit family.</text>
</comment>
<dbReference type="FunFam" id="1.20.1440.230:FF:000002">
    <property type="entry name" value="NADH-quinone oxidoreductase subunit F"/>
    <property type="match status" value="1"/>
</dbReference>
<dbReference type="InterPro" id="IPR037225">
    <property type="entry name" value="Nuo51_FMN-bd_sf"/>
</dbReference>
<keyword evidence="10 13" id="KW-0411">Iron-sulfur</keyword>
<keyword evidence="15" id="KW-1185">Reference proteome</keyword>
<dbReference type="InterPro" id="IPR011538">
    <property type="entry name" value="Nuo51_FMN-bd"/>
</dbReference>
<evidence type="ECO:0000256" key="3">
    <source>
        <dbReference type="ARBA" id="ARBA00007523"/>
    </source>
</evidence>
<keyword evidence="13" id="KW-0874">Quinone</keyword>
<evidence type="ECO:0000256" key="9">
    <source>
        <dbReference type="ARBA" id="ARBA00023004"/>
    </source>
</evidence>
<evidence type="ECO:0000256" key="13">
    <source>
        <dbReference type="RuleBase" id="RU364066"/>
    </source>
</evidence>
<keyword evidence="4 13" id="KW-0004">4Fe-4S</keyword>
<dbReference type="SUPFAM" id="SSF140490">
    <property type="entry name" value="Nqo1C-terminal domain-like"/>
    <property type="match status" value="1"/>
</dbReference>
<evidence type="ECO:0000313" key="14">
    <source>
        <dbReference type="EMBL" id="NSL87481.1"/>
    </source>
</evidence>
<dbReference type="GO" id="GO:0046872">
    <property type="term" value="F:metal ion binding"/>
    <property type="evidence" value="ECO:0007669"/>
    <property type="project" value="UniProtKB-KW"/>
</dbReference>
<dbReference type="PANTHER" id="PTHR43578">
    <property type="entry name" value="NADH-QUINONE OXIDOREDUCTASE SUBUNIT F"/>
    <property type="match status" value="1"/>
</dbReference>
<keyword evidence="6 13" id="KW-0288">FMN</keyword>
<dbReference type="EC" id="7.1.1.-" evidence="13"/>
<evidence type="ECO:0000256" key="10">
    <source>
        <dbReference type="ARBA" id="ARBA00023014"/>
    </source>
</evidence>
<gene>
    <name evidence="14" type="primary">nuoF</name>
    <name evidence="14" type="ORF">ECE50_011600</name>
</gene>
<keyword evidence="5 13" id="KW-0285">Flavoprotein</keyword>
<keyword evidence="8" id="KW-1278">Translocase</keyword>
<dbReference type="Pfam" id="PF01512">
    <property type="entry name" value="Complex1_51K"/>
    <property type="match status" value="1"/>
</dbReference>
<dbReference type="SMART" id="SM00928">
    <property type="entry name" value="NADH_4Fe-4S"/>
    <property type="match status" value="1"/>
</dbReference>
<dbReference type="PANTHER" id="PTHR43578:SF3">
    <property type="entry name" value="NADH-QUINONE OXIDOREDUCTASE SUBUNIT F"/>
    <property type="match status" value="1"/>
</dbReference>
<accession>A0A3S1BK97</accession>
<dbReference type="Proteomes" id="UP000281028">
    <property type="component" value="Unassembled WGS sequence"/>
</dbReference>
<name>A0A3S1BK97_9BACT</name>
<comment type="catalytic activity">
    <reaction evidence="12 13">
        <text>a quinone + NADH + 5 H(+)(in) = a quinol + NAD(+) + 4 H(+)(out)</text>
        <dbReference type="Rhea" id="RHEA:57888"/>
        <dbReference type="ChEBI" id="CHEBI:15378"/>
        <dbReference type="ChEBI" id="CHEBI:24646"/>
        <dbReference type="ChEBI" id="CHEBI:57540"/>
        <dbReference type="ChEBI" id="CHEBI:57945"/>
        <dbReference type="ChEBI" id="CHEBI:132124"/>
    </reaction>
</comment>
<sequence length="426" mass="46914">MKERPLTQYIPDSGTLHLREYEAVGGYAALRKVLREMTPAEVTALVKDANLKGRGGAGFSTGMKWSFVPMDVPGPKYLVANADEMEPGTFKDRWLLEGNPHQLLEGMIISAYAIQATEAFVFLRWAYKYAAHEMRRAIADAYMAGYLGKNILGKDFNLEMQLHTGVGRYMCGEETALLNSLEGKRATPRAKPPFPQVSGLFGRPTIVNNVETLSWMPHIVNNGPEWFKSLSYTGDGGTKIYGVSGKVNKPGAWELPMGVTMRELLEEHAGGMKNGYRFRGALPGGASTDFLTDAHLDVKMDFAGVAAAGSRLGTGTMVVLDDHTCPVGFVHNLEHFFAQESCGFCTPCREGLPWTEKILLSLEKGTGTMADIEQLDMHTRLLGPGNTFCALAPGAMEPLQSALKYFRDDFEQHVKEKKCPYAHHSH</sequence>
<evidence type="ECO:0000256" key="12">
    <source>
        <dbReference type="ARBA" id="ARBA00047712"/>
    </source>
</evidence>
<dbReference type="Gene3D" id="3.40.50.11540">
    <property type="entry name" value="NADH-ubiquinone oxidoreductase 51kDa subunit"/>
    <property type="match status" value="1"/>
</dbReference>
<dbReference type="InterPro" id="IPR019575">
    <property type="entry name" value="Nuop51_4Fe4S-bd"/>
</dbReference>
<protein>
    <recommendedName>
        <fullName evidence="13">NADH-quinone oxidoreductase subunit F</fullName>
        <ecNumber evidence="13">7.1.1.-</ecNumber>
    </recommendedName>
</protein>
<dbReference type="GO" id="GO:0008137">
    <property type="term" value="F:NADH dehydrogenase (ubiquinone) activity"/>
    <property type="evidence" value="ECO:0007669"/>
    <property type="project" value="InterPro"/>
</dbReference>
<dbReference type="NCBIfam" id="TIGR01959">
    <property type="entry name" value="nuoF_fam"/>
    <property type="match status" value="1"/>
</dbReference>
<dbReference type="Gene3D" id="6.10.250.1450">
    <property type="match status" value="1"/>
</dbReference>
<reference evidence="14" key="1">
    <citation type="submission" date="2020-05" db="EMBL/GenBank/DDBJ databases">
        <title>Chitinophaga laudate sp. nov., isolated from a tropical peat swamp.</title>
        <authorList>
            <person name="Goh C.B.S."/>
            <person name="Lee M.S."/>
            <person name="Parimannan S."/>
            <person name="Pasbakhsh P."/>
            <person name="Yule C.M."/>
            <person name="Rajandas H."/>
            <person name="Loke S."/>
            <person name="Croft L."/>
            <person name="Tan J.B.L."/>
        </authorList>
    </citation>
    <scope>NUCLEOTIDE SEQUENCE</scope>
    <source>
        <strain evidence="14">Mgbs1</strain>
    </source>
</reference>
<dbReference type="Pfam" id="PF10589">
    <property type="entry name" value="NADH_4Fe-4S"/>
    <property type="match status" value="1"/>
</dbReference>
<keyword evidence="7 13" id="KW-0479">Metal-binding</keyword>
<dbReference type="Pfam" id="PF10531">
    <property type="entry name" value="SLBB"/>
    <property type="match status" value="1"/>
</dbReference>
<comment type="caution">
    <text evidence="14">The sequence shown here is derived from an EMBL/GenBank/DDBJ whole genome shotgun (WGS) entry which is preliminary data.</text>
</comment>
<proteinExistence type="inferred from homology"/>
<dbReference type="GO" id="GO:0051287">
    <property type="term" value="F:NAD binding"/>
    <property type="evidence" value="ECO:0007669"/>
    <property type="project" value="UniProtKB-UniRule"/>
</dbReference>
<keyword evidence="11 13" id="KW-0520">NAD</keyword>